<dbReference type="OrthoDB" id="121062at2"/>
<evidence type="ECO:0000259" key="3">
    <source>
        <dbReference type="PROSITE" id="PS51186"/>
    </source>
</evidence>
<dbReference type="SUPFAM" id="SSF55729">
    <property type="entry name" value="Acyl-CoA N-acyltransferases (Nat)"/>
    <property type="match status" value="1"/>
</dbReference>
<sequence length="162" mass="18207">MEIRFAEERDVEALRELINQAFRVESFFKIGDRLDAQSAQALFRTGRFMVAEENGALAACVYVEIGGRRAYLGLLSVDPSRQRSGLGRRLISAAEEFAREMGAHFMDLRVVHLRTELPPLYEKYGYTVSGTEPIPEAMKALVSMPCHFIRMSKPLGCPGPRP</sequence>
<accession>A0A372IKN3</accession>
<keyword evidence="2" id="KW-0012">Acyltransferase</keyword>
<dbReference type="InterPro" id="IPR016181">
    <property type="entry name" value="Acyl_CoA_acyltransferase"/>
</dbReference>
<evidence type="ECO:0000313" key="4">
    <source>
        <dbReference type="EMBL" id="RFU15477.1"/>
    </source>
</evidence>
<dbReference type="PROSITE" id="PS51186">
    <property type="entry name" value="GNAT"/>
    <property type="match status" value="1"/>
</dbReference>
<proteinExistence type="predicted"/>
<dbReference type="InterPro" id="IPR000182">
    <property type="entry name" value="GNAT_dom"/>
</dbReference>
<dbReference type="EMBL" id="QVQT01000006">
    <property type="protein sequence ID" value="RFU15477.1"/>
    <property type="molecule type" value="Genomic_DNA"/>
</dbReference>
<dbReference type="AlphaFoldDB" id="A0A372IKN3"/>
<evidence type="ECO:0000256" key="1">
    <source>
        <dbReference type="ARBA" id="ARBA00022679"/>
    </source>
</evidence>
<keyword evidence="5" id="KW-1185">Reference proteome</keyword>
<dbReference type="GO" id="GO:0016747">
    <property type="term" value="F:acyltransferase activity, transferring groups other than amino-acyl groups"/>
    <property type="evidence" value="ECO:0007669"/>
    <property type="project" value="InterPro"/>
</dbReference>
<gene>
    <name evidence="4" type="ORF">D0Y96_17645</name>
</gene>
<dbReference type="CDD" id="cd04301">
    <property type="entry name" value="NAT_SF"/>
    <property type="match status" value="1"/>
</dbReference>
<reference evidence="4 5" key="1">
    <citation type="submission" date="2018-08" db="EMBL/GenBank/DDBJ databases">
        <title>Acidipila sp. 4G-K13, an acidobacterium isolated from forest soil.</title>
        <authorList>
            <person name="Gao Z.-H."/>
            <person name="Qiu L.-H."/>
        </authorList>
    </citation>
    <scope>NUCLEOTIDE SEQUENCE [LARGE SCALE GENOMIC DNA]</scope>
    <source>
        <strain evidence="4 5">4G-K13</strain>
    </source>
</reference>
<organism evidence="4 5">
    <name type="scientific">Paracidobacterium acidisoli</name>
    <dbReference type="NCBI Taxonomy" id="2303751"/>
    <lineage>
        <taxon>Bacteria</taxon>
        <taxon>Pseudomonadati</taxon>
        <taxon>Acidobacteriota</taxon>
        <taxon>Terriglobia</taxon>
        <taxon>Terriglobales</taxon>
        <taxon>Acidobacteriaceae</taxon>
        <taxon>Paracidobacterium</taxon>
    </lineage>
</organism>
<protein>
    <submittedName>
        <fullName evidence="4">GNAT family N-acetyltransferase</fullName>
    </submittedName>
</protein>
<dbReference type="PANTHER" id="PTHR43877:SF1">
    <property type="entry name" value="ACETYLTRANSFERASE"/>
    <property type="match status" value="1"/>
</dbReference>
<evidence type="ECO:0000256" key="2">
    <source>
        <dbReference type="ARBA" id="ARBA00023315"/>
    </source>
</evidence>
<evidence type="ECO:0000313" key="5">
    <source>
        <dbReference type="Proteomes" id="UP000264702"/>
    </source>
</evidence>
<comment type="caution">
    <text evidence="4">The sequence shown here is derived from an EMBL/GenBank/DDBJ whole genome shotgun (WGS) entry which is preliminary data.</text>
</comment>
<feature type="domain" description="N-acetyltransferase" evidence="3">
    <location>
        <begin position="1"/>
        <end position="156"/>
    </location>
</feature>
<dbReference type="Proteomes" id="UP000264702">
    <property type="component" value="Unassembled WGS sequence"/>
</dbReference>
<dbReference type="Gene3D" id="3.40.630.30">
    <property type="match status" value="1"/>
</dbReference>
<dbReference type="RefSeq" id="WP_117302507.1">
    <property type="nucleotide sequence ID" value="NZ_QVQT02000006.1"/>
</dbReference>
<dbReference type="Pfam" id="PF00583">
    <property type="entry name" value="Acetyltransf_1"/>
    <property type="match status" value="1"/>
</dbReference>
<keyword evidence="1 4" id="KW-0808">Transferase</keyword>
<dbReference type="InterPro" id="IPR050832">
    <property type="entry name" value="Bact_Acetyltransf"/>
</dbReference>
<name>A0A372IKN3_9BACT</name>
<dbReference type="PANTHER" id="PTHR43877">
    <property type="entry name" value="AMINOALKYLPHOSPHONATE N-ACETYLTRANSFERASE-RELATED-RELATED"/>
    <property type="match status" value="1"/>
</dbReference>